<dbReference type="PANTHER" id="PTHR13379">
    <property type="entry name" value="UNCHARACTERIZED DUF1308"/>
    <property type="match status" value="1"/>
</dbReference>
<dbReference type="AlphaFoldDB" id="A0A0D7AFD8"/>
<gene>
    <name evidence="1" type="ORF">FISHEDRAFT_72481</name>
</gene>
<dbReference type="OrthoDB" id="14527at2759"/>
<proteinExistence type="predicted"/>
<accession>A0A0D7AFD8</accession>
<keyword evidence="2" id="KW-1185">Reference proteome</keyword>
<evidence type="ECO:0008006" key="3">
    <source>
        <dbReference type="Google" id="ProtNLM"/>
    </source>
</evidence>
<name>A0A0D7AFD8_9AGAR</name>
<evidence type="ECO:0000313" key="1">
    <source>
        <dbReference type="EMBL" id="KIY49854.1"/>
    </source>
</evidence>
<organism evidence="1 2">
    <name type="scientific">Fistulina hepatica ATCC 64428</name>
    <dbReference type="NCBI Taxonomy" id="1128425"/>
    <lineage>
        <taxon>Eukaryota</taxon>
        <taxon>Fungi</taxon>
        <taxon>Dikarya</taxon>
        <taxon>Basidiomycota</taxon>
        <taxon>Agaricomycotina</taxon>
        <taxon>Agaricomycetes</taxon>
        <taxon>Agaricomycetidae</taxon>
        <taxon>Agaricales</taxon>
        <taxon>Fistulinaceae</taxon>
        <taxon>Fistulina</taxon>
    </lineage>
</organism>
<reference evidence="1 2" key="1">
    <citation type="journal article" date="2015" name="Fungal Genet. Biol.">
        <title>Evolution of novel wood decay mechanisms in Agaricales revealed by the genome sequences of Fistulina hepatica and Cylindrobasidium torrendii.</title>
        <authorList>
            <person name="Floudas D."/>
            <person name="Held B.W."/>
            <person name="Riley R."/>
            <person name="Nagy L.G."/>
            <person name="Koehler G."/>
            <person name="Ransdell A.S."/>
            <person name="Younus H."/>
            <person name="Chow J."/>
            <person name="Chiniquy J."/>
            <person name="Lipzen A."/>
            <person name="Tritt A."/>
            <person name="Sun H."/>
            <person name="Haridas S."/>
            <person name="LaButti K."/>
            <person name="Ohm R.A."/>
            <person name="Kues U."/>
            <person name="Blanchette R.A."/>
            <person name="Grigoriev I.V."/>
            <person name="Minto R.E."/>
            <person name="Hibbett D.S."/>
        </authorList>
    </citation>
    <scope>NUCLEOTIDE SEQUENCE [LARGE SCALE GENOMIC DNA]</scope>
    <source>
        <strain evidence="1 2">ATCC 64428</strain>
    </source>
</reference>
<protein>
    <recommendedName>
        <fullName evidence="3">DUF1308 domain-containing protein</fullName>
    </recommendedName>
</protein>
<sequence length="626" mass="69979">MSVHANLRELRKQLDDVHQSLLHFYPPAIRLPILDSSLDFLAGPDDTQWVLQDHIPGLKKLKDAIHIDLEILDKFFENPDTERLQPPSTNAPYLLSVWNEILCAPPPIVAIFKSIPLLAPKRPSNGEKRRREDRKPPGTKVDVIADNGCAWIRVNTIKNSRILAEFREIDSYITSDDESDDEAGEDYRPSLRQGEFDNSILKMGRSLADIAKANAVEGALPKVTLRLTRLDPGGPDSNTEPRIQQTTDMLKEMGLCVELGERSPAEIPPAPLHHQATPEELTIDLQPTTRINLDLSVVIALASDLTHAALPTSVEEAQKRFVPPVEYREWRKSHKEKIAVLHRRTTDSSAAIIDGLEGFDEDLSKHTRQLTSQVLQEMRKGLIDEMRERTSTLPDVEFWTTQEARDRCLRIIDKIGGPQEKRRTSAMFAANDVDLATREEMYWRDSRYPARHIPLLPIRVLPACRPTALDSGDNADAASPFFEHLAQTCEDVLSDDVVPYPRSARYNASHRVTAQLSDDEDELPASATTAASGATRPGRAHVTRSNPKLTAHTVESMLHGVRRGWTTLTANKTSVKGLVSEMKVRRPLTPRKDVLAAADSGAKQNAAIWIVDPRSLAESMRSDIPK</sequence>
<dbReference type="Proteomes" id="UP000054144">
    <property type="component" value="Unassembled WGS sequence"/>
</dbReference>
<dbReference type="PANTHER" id="PTHR13379:SF0">
    <property type="entry name" value="UPF0415 PROTEIN C7ORF25"/>
    <property type="match status" value="1"/>
</dbReference>
<dbReference type="EMBL" id="KN881721">
    <property type="protein sequence ID" value="KIY49854.1"/>
    <property type="molecule type" value="Genomic_DNA"/>
</dbReference>
<evidence type="ECO:0000313" key="2">
    <source>
        <dbReference type="Proteomes" id="UP000054144"/>
    </source>
</evidence>